<accession>A0A841L1X1</accession>
<dbReference type="PANTHER" id="PTHR40036">
    <property type="entry name" value="MACROCIN O-METHYLTRANSFERASE"/>
    <property type="match status" value="1"/>
</dbReference>
<organism evidence="1 2">
    <name type="scientific">Polymorphobacter multimanifer</name>
    <dbReference type="NCBI Taxonomy" id="1070431"/>
    <lineage>
        <taxon>Bacteria</taxon>
        <taxon>Pseudomonadati</taxon>
        <taxon>Pseudomonadota</taxon>
        <taxon>Alphaproteobacteria</taxon>
        <taxon>Sphingomonadales</taxon>
        <taxon>Sphingosinicellaceae</taxon>
        <taxon>Polymorphobacter</taxon>
    </lineage>
</organism>
<dbReference type="EMBL" id="JACIIV010000003">
    <property type="protein sequence ID" value="MBB6226420.1"/>
    <property type="molecule type" value="Genomic_DNA"/>
</dbReference>
<comment type="caution">
    <text evidence="1">The sequence shown here is derived from an EMBL/GenBank/DDBJ whole genome shotgun (WGS) entry which is preliminary data.</text>
</comment>
<keyword evidence="2" id="KW-1185">Reference proteome</keyword>
<dbReference type="GO" id="GO:0004066">
    <property type="term" value="F:asparagine synthase (glutamine-hydrolyzing) activity"/>
    <property type="evidence" value="ECO:0007669"/>
    <property type="project" value="UniProtKB-EC"/>
</dbReference>
<evidence type="ECO:0000313" key="2">
    <source>
        <dbReference type="Proteomes" id="UP000538147"/>
    </source>
</evidence>
<dbReference type="InterPro" id="IPR008884">
    <property type="entry name" value="TylF_MeTrfase"/>
</dbReference>
<dbReference type="InterPro" id="IPR029063">
    <property type="entry name" value="SAM-dependent_MTases_sf"/>
</dbReference>
<dbReference type="AlphaFoldDB" id="A0A841L1X1"/>
<proteinExistence type="predicted"/>
<protein>
    <submittedName>
        <fullName evidence="1">Asparagine synthase (Glutamine-hydrolyzing)</fullName>
        <ecNumber evidence="1">6.3.5.4</ecNumber>
    </submittedName>
</protein>
<dbReference type="PANTHER" id="PTHR40036:SF1">
    <property type="entry name" value="MACROCIN O-METHYLTRANSFERASE"/>
    <property type="match status" value="1"/>
</dbReference>
<name>A0A841L1X1_9SPHN</name>
<dbReference type="RefSeq" id="WP_184195066.1">
    <property type="nucleotide sequence ID" value="NZ_BMOX01000002.1"/>
</dbReference>
<dbReference type="Gene3D" id="3.40.50.150">
    <property type="entry name" value="Vaccinia Virus protein VP39"/>
    <property type="match status" value="1"/>
</dbReference>
<dbReference type="Pfam" id="PF05711">
    <property type="entry name" value="TylF"/>
    <property type="match status" value="1"/>
</dbReference>
<dbReference type="EC" id="6.3.5.4" evidence="1"/>
<dbReference type="SUPFAM" id="SSF53335">
    <property type="entry name" value="S-adenosyl-L-methionine-dependent methyltransferases"/>
    <property type="match status" value="1"/>
</dbReference>
<evidence type="ECO:0000313" key="1">
    <source>
        <dbReference type="EMBL" id="MBB6226420.1"/>
    </source>
</evidence>
<sequence length="223" mass="24481">MLRLAPITRAVLAERLTYLSLAKLERIEYALRAVKNVPGAVVEFGVAMGGSGIILASHCVDHARFVGFDVFAMIPPPTSEKDDAKSKARYETIRSGQSRGIGDDEYYGYRSDLLADVTSAFARHGVPVDGQRVQLVKGLFEHSWAGAAPDRIALVHIDCDWYDPVKFCLEAVADRLSAGGIIVIDDYNDYGGCRVAVDEFVGKRVDYRMEPGANPFLRRQAVA</sequence>
<dbReference type="Proteomes" id="UP000538147">
    <property type="component" value="Unassembled WGS sequence"/>
</dbReference>
<reference evidence="1 2" key="1">
    <citation type="submission" date="2020-08" db="EMBL/GenBank/DDBJ databases">
        <title>Genomic Encyclopedia of Type Strains, Phase IV (KMG-IV): sequencing the most valuable type-strain genomes for metagenomic binning, comparative biology and taxonomic classification.</title>
        <authorList>
            <person name="Goeker M."/>
        </authorList>
    </citation>
    <scope>NUCLEOTIDE SEQUENCE [LARGE SCALE GENOMIC DNA]</scope>
    <source>
        <strain evidence="1 2">DSM 102189</strain>
    </source>
</reference>
<gene>
    <name evidence="1" type="ORF">FHS79_000574</name>
</gene>
<keyword evidence="1" id="KW-0436">Ligase</keyword>